<dbReference type="PANTHER" id="PTHR43528:SF1">
    <property type="entry name" value="ALPHA-KETOGLUTARATE PERMEASE"/>
    <property type="match status" value="1"/>
</dbReference>
<dbReference type="AlphaFoldDB" id="A5G0J3"/>
<dbReference type="InterPro" id="IPR005829">
    <property type="entry name" value="Sugar_transporter_CS"/>
</dbReference>
<name>A5G0J3_ACICJ</name>
<evidence type="ECO:0000256" key="8">
    <source>
        <dbReference type="ARBA" id="ARBA00023136"/>
    </source>
</evidence>
<feature type="transmembrane region" description="Helical" evidence="10">
    <location>
        <begin position="102"/>
        <end position="120"/>
    </location>
</feature>
<dbReference type="Pfam" id="PF00083">
    <property type="entry name" value="Sugar_tr"/>
    <property type="match status" value="1"/>
</dbReference>
<accession>A5G0J3</accession>
<keyword evidence="5 10" id="KW-0812">Transmembrane</keyword>
<dbReference type="Pfam" id="PF07690">
    <property type="entry name" value="MFS_1"/>
    <property type="match status" value="1"/>
</dbReference>
<feature type="transmembrane region" description="Helical" evidence="10">
    <location>
        <begin position="70"/>
        <end position="90"/>
    </location>
</feature>
<feature type="transmembrane region" description="Helical" evidence="10">
    <location>
        <begin position="322"/>
        <end position="341"/>
    </location>
</feature>
<feature type="compositionally biased region" description="Low complexity" evidence="9">
    <location>
        <begin position="8"/>
        <end position="17"/>
    </location>
</feature>
<evidence type="ECO:0000256" key="2">
    <source>
        <dbReference type="ARBA" id="ARBA00008240"/>
    </source>
</evidence>
<evidence type="ECO:0000256" key="6">
    <source>
        <dbReference type="ARBA" id="ARBA00022847"/>
    </source>
</evidence>
<evidence type="ECO:0000313" key="12">
    <source>
        <dbReference type="EMBL" id="ABQ31375.1"/>
    </source>
</evidence>
<keyword evidence="7 10" id="KW-1133">Transmembrane helix</keyword>
<comment type="similarity">
    <text evidence="2">Belongs to the major facilitator superfamily. Metabolite:H+ Symporter (MHS) family (TC 2.A.1.6) family.</text>
</comment>
<feature type="transmembrane region" description="Helical" evidence="10">
    <location>
        <begin position="167"/>
        <end position="190"/>
    </location>
</feature>
<dbReference type="InterPro" id="IPR036259">
    <property type="entry name" value="MFS_trans_sf"/>
</dbReference>
<evidence type="ECO:0000256" key="9">
    <source>
        <dbReference type="SAM" id="MobiDB-lite"/>
    </source>
</evidence>
<feature type="transmembrane region" description="Helical" evidence="10">
    <location>
        <begin position="126"/>
        <end position="146"/>
    </location>
</feature>
<reference evidence="12 13" key="1">
    <citation type="submission" date="2007-05" db="EMBL/GenBank/DDBJ databases">
        <title>Complete sequence of chromosome of Acidiphilium cryptum JF-5.</title>
        <authorList>
            <consortium name="US DOE Joint Genome Institute"/>
            <person name="Copeland A."/>
            <person name="Lucas S."/>
            <person name="Lapidus A."/>
            <person name="Barry K."/>
            <person name="Detter J.C."/>
            <person name="Glavina del Rio T."/>
            <person name="Hammon N."/>
            <person name="Israni S."/>
            <person name="Dalin E."/>
            <person name="Tice H."/>
            <person name="Pitluck S."/>
            <person name="Sims D."/>
            <person name="Brettin T."/>
            <person name="Bruce D."/>
            <person name="Han C."/>
            <person name="Schmutz J."/>
            <person name="Larimer F."/>
            <person name="Land M."/>
            <person name="Hauser L."/>
            <person name="Kyrpides N."/>
            <person name="Kim E."/>
            <person name="Magnuson T."/>
            <person name="Richardson P."/>
        </authorList>
    </citation>
    <scope>NUCLEOTIDE SEQUENCE [LARGE SCALE GENOMIC DNA]</scope>
    <source>
        <strain evidence="12 13">JF-5</strain>
    </source>
</reference>
<gene>
    <name evidence="12" type="ordered locus">Acry_2177</name>
</gene>
<dbReference type="Gene3D" id="1.20.1250.20">
    <property type="entry name" value="MFS general substrate transporter like domains"/>
    <property type="match status" value="2"/>
</dbReference>
<feature type="domain" description="Major facilitator superfamily (MFS) profile" evidence="11">
    <location>
        <begin position="30"/>
        <end position="433"/>
    </location>
</feature>
<dbReference type="Proteomes" id="UP000000245">
    <property type="component" value="Chromosome"/>
</dbReference>
<proteinExistence type="inferred from homology"/>
<evidence type="ECO:0000256" key="7">
    <source>
        <dbReference type="ARBA" id="ARBA00022989"/>
    </source>
</evidence>
<evidence type="ECO:0000313" key="13">
    <source>
        <dbReference type="Proteomes" id="UP000000245"/>
    </source>
</evidence>
<dbReference type="EMBL" id="CP000697">
    <property type="protein sequence ID" value="ABQ31375.1"/>
    <property type="molecule type" value="Genomic_DNA"/>
</dbReference>
<dbReference type="InterPro" id="IPR020846">
    <property type="entry name" value="MFS_dom"/>
</dbReference>
<feature type="transmembrane region" description="Helical" evidence="10">
    <location>
        <begin position="289"/>
        <end position="310"/>
    </location>
</feature>
<feature type="transmembrane region" description="Helical" evidence="10">
    <location>
        <begin position="253"/>
        <end position="277"/>
    </location>
</feature>
<comment type="subcellular location">
    <subcellularLocation>
        <location evidence="1">Cell membrane</location>
        <topology evidence="1">Multi-pass membrane protein</topology>
    </subcellularLocation>
</comment>
<keyword evidence="8 10" id="KW-0472">Membrane</keyword>
<keyword evidence="4" id="KW-1003">Cell membrane</keyword>
<dbReference type="PROSITE" id="PS00217">
    <property type="entry name" value="SUGAR_TRANSPORT_2"/>
    <property type="match status" value="1"/>
</dbReference>
<dbReference type="SUPFAM" id="SSF103473">
    <property type="entry name" value="MFS general substrate transporter"/>
    <property type="match status" value="1"/>
</dbReference>
<organism evidence="12 13">
    <name type="scientific">Acidiphilium cryptum (strain JF-5)</name>
    <dbReference type="NCBI Taxonomy" id="349163"/>
    <lineage>
        <taxon>Bacteria</taxon>
        <taxon>Pseudomonadati</taxon>
        <taxon>Pseudomonadota</taxon>
        <taxon>Alphaproteobacteria</taxon>
        <taxon>Acetobacterales</taxon>
        <taxon>Acidocellaceae</taxon>
        <taxon>Acidiphilium</taxon>
    </lineage>
</organism>
<evidence type="ECO:0000256" key="1">
    <source>
        <dbReference type="ARBA" id="ARBA00004651"/>
    </source>
</evidence>
<keyword evidence="6" id="KW-0769">Symport</keyword>
<dbReference type="eggNOG" id="COG0477">
    <property type="taxonomic scope" value="Bacteria"/>
</dbReference>
<protein>
    <submittedName>
        <fullName evidence="12">Major facilitator superfamily MFS_1</fullName>
    </submittedName>
</protein>
<dbReference type="InterPro" id="IPR005828">
    <property type="entry name" value="MFS_sugar_transport-like"/>
</dbReference>
<dbReference type="PROSITE" id="PS50850">
    <property type="entry name" value="MFS"/>
    <property type="match status" value="1"/>
</dbReference>
<dbReference type="RefSeq" id="WP_012039858.1">
    <property type="nucleotide sequence ID" value="NC_009484.1"/>
</dbReference>
<keyword evidence="3" id="KW-0813">Transport</keyword>
<dbReference type="HOGENOM" id="CLU_001265_39_5_5"/>
<dbReference type="STRING" id="349163.Acry_2177"/>
<feature type="transmembrane region" description="Helical" evidence="10">
    <location>
        <begin position="412"/>
        <end position="432"/>
    </location>
</feature>
<keyword evidence="13" id="KW-1185">Reference proteome</keyword>
<dbReference type="KEGG" id="acr:Acry_2177"/>
<feature type="transmembrane region" description="Helical" evidence="10">
    <location>
        <begin position="381"/>
        <end position="406"/>
    </location>
</feature>
<dbReference type="FunFam" id="1.20.1250.20:FF:000001">
    <property type="entry name" value="Dicarboxylate MFS transporter"/>
    <property type="match status" value="1"/>
</dbReference>
<dbReference type="PANTHER" id="PTHR43528">
    <property type="entry name" value="ALPHA-KETOGLUTARATE PERMEASE"/>
    <property type="match status" value="1"/>
</dbReference>
<dbReference type="GO" id="GO:0015293">
    <property type="term" value="F:symporter activity"/>
    <property type="evidence" value="ECO:0007669"/>
    <property type="project" value="UniProtKB-KW"/>
</dbReference>
<feature type="transmembrane region" description="Helical" evidence="10">
    <location>
        <begin position="347"/>
        <end position="369"/>
    </location>
</feature>
<feature type="transmembrane region" description="Helical" evidence="10">
    <location>
        <begin position="202"/>
        <end position="221"/>
    </location>
</feature>
<dbReference type="InterPro" id="IPR011701">
    <property type="entry name" value="MFS"/>
</dbReference>
<evidence type="ECO:0000259" key="11">
    <source>
        <dbReference type="PROSITE" id="PS50850"/>
    </source>
</evidence>
<feature type="region of interest" description="Disordered" evidence="9">
    <location>
        <begin position="1"/>
        <end position="22"/>
    </location>
</feature>
<evidence type="ECO:0000256" key="5">
    <source>
        <dbReference type="ARBA" id="ARBA00022692"/>
    </source>
</evidence>
<evidence type="ECO:0000256" key="3">
    <source>
        <dbReference type="ARBA" id="ARBA00022448"/>
    </source>
</evidence>
<evidence type="ECO:0000256" key="10">
    <source>
        <dbReference type="SAM" id="Phobius"/>
    </source>
</evidence>
<evidence type="ECO:0000256" key="4">
    <source>
        <dbReference type="ARBA" id="ARBA00022475"/>
    </source>
</evidence>
<sequence length="441" mass="46951">MPHPASEPHPASSATAPSRRRKRRTLSLGNLSAGTIGNVLEWYDFGLYGYLAPMIASLFFPSSDKIASLLGAYGGFAIGFMMRPIGGVIFGHLGDRVGRQTVLVTSVVMMGLATTAVGLLPTYQQIGFWAPVLLLVVRLFQGLSVGGEFTGSVSYLVETAPANRRGFAGSFANFGSTGGYLLAAGFAALTTLMAGHHAVQGWAWRVPFLAGGVLAVLAYLVRSRLTDTGYEPDKAAEDDELPIRQAFRRSPKIMLLAMLFTWGYGVADYLTLVFLPTFGSKFGAISDGLALEIVTVTQLFVLVLIPLTGWLTDHWILRRSWLIGNFGLLLVLALPFFAMAQGALTPFAIAQVVSGLMLGSIMGVAPAMLSEQFRSEYRLSGYSLAFNVGLGIGGGTAPLIATALIGLTGVKLAAGAYLLVGCAMSVVALWMLKDRGRQPLR</sequence>
<dbReference type="GO" id="GO:0005886">
    <property type="term" value="C:plasma membrane"/>
    <property type="evidence" value="ECO:0007669"/>
    <property type="project" value="UniProtKB-SubCell"/>
</dbReference>
<dbReference type="InterPro" id="IPR051084">
    <property type="entry name" value="H+-coupled_symporters"/>
</dbReference>